<evidence type="ECO:0000313" key="3">
    <source>
        <dbReference type="EMBL" id="GHE47617.1"/>
    </source>
</evidence>
<dbReference type="Gene3D" id="1.20.1250.20">
    <property type="entry name" value="MFS general substrate transporter like domains"/>
    <property type="match status" value="1"/>
</dbReference>
<feature type="transmembrane region" description="Helical" evidence="2">
    <location>
        <begin position="261"/>
        <end position="279"/>
    </location>
</feature>
<evidence type="ECO:0008006" key="5">
    <source>
        <dbReference type="Google" id="ProtNLM"/>
    </source>
</evidence>
<accession>A0A919DH95</accession>
<evidence type="ECO:0000256" key="1">
    <source>
        <dbReference type="SAM" id="MobiDB-lite"/>
    </source>
</evidence>
<feature type="transmembrane region" description="Helical" evidence="2">
    <location>
        <begin position="194"/>
        <end position="215"/>
    </location>
</feature>
<protein>
    <recommendedName>
        <fullName evidence="5">Integral membrane protein</fullName>
    </recommendedName>
</protein>
<reference evidence="3" key="1">
    <citation type="journal article" date="2014" name="Int. J. Syst. Evol. Microbiol.">
        <title>Complete genome sequence of Corynebacterium casei LMG S-19264T (=DSM 44701T), isolated from a smear-ripened cheese.</title>
        <authorList>
            <consortium name="US DOE Joint Genome Institute (JGI-PGF)"/>
            <person name="Walter F."/>
            <person name="Albersmeier A."/>
            <person name="Kalinowski J."/>
            <person name="Ruckert C."/>
        </authorList>
    </citation>
    <scope>NUCLEOTIDE SEQUENCE</scope>
    <source>
        <strain evidence="3">CGMCC 4.7403</strain>
    </source>
</reference>
<dbReference type="Proteomes" id="UP000603227">
    <property type="component" value="Unassembled WGS sequence"/>
</dbReference>
<keyword evidence="2" id="KW-0472">Membrane</keyword>
<keyword evidence="2" id="KW-0812">Transmembrane</keyword>
<name>A0A919DH95_9ACTN</name>
<proteinExistence type="predicted"/>
<evidence type="ECO:0000256" key="2">
    <source>
        <dbReference type="SAM" id="Phobius"/>
    </source>
</evidence>
<organism evidence="3 4">
    <name type="scientific">Streptomyces capitiformicae</name>
    <dbReference type="NCBI Taxonomy" id="2014920"/>
    <lineage>
        <taxon>Bacteria</taxon>
        <taxon>Bacillati</taxon>
        <taxon>Actinomycetota</taxon>
        <taxon>Actinomycetes</taxon>
        <taxon>Kitasatosporales</taxon>
        <taxon>Streptomycetaceae</taxon>
        <taxon>Streptomyces</taxon>
    </lineage>
</organism>
<comment type="caution">
    <text evidence="3">The sequence shown here is derived from an EMBL/GenBank/DDBJ whole genome shotgun (WGS) entry which is preliminary data.</text>
</comment>
<feature type="compositionally biased region" description="Basic and acidic residues" evidence="1">
    <location>
        <begin position="133"/>
        <end position="159"/>
    </location>
</feature>
<dbReference type="AlphaFoldDB" id="A0A919DH95"/>
<dbReference type="SUPFAM" id="SSF103473">
    <property type="entry name" value="MFS general substrate transporter"/>
    <property type="match status" value="1"/>
</dbReference>
<dbReference type="EMBL" id="BNAT01000031">
    <property type="protein sequence ID" value="GHE47617.1"/>
    <property type="molecule type" value="Genomic_DNA"/>
</dbReference>
<feature type="transmembrane region" description="Helical" evidence="2">
    <location>
        <begin position="59"/>
        <end position="75"/>
    </location>
</feature>
<feature type="transmembrane region" description="Helical" evidence="2">
    <location>
        <begin position="163"/>
        <end position="182"/>
    </location>
</feature>
<keyword evidence="2" id="KW-1133">Transmembrane helix</keyword>
<feature type="transmembrane region" description="Helical" evidence="2">
    <location>
        <begin position="236"/>
        <end position="255"/>
    </location>
</feature>
<feature type="transmembrane region" description="Helical" evidence="2">
    <location>
        <begin position="87"/>
        <end position="108"/>
    </location>
</feature>
<dbReference type="InterPro" id="IPR036259">
    <property type="entry name" value="MFS_trans_sf"/>
</dbReference>
<keyword evidence="4" id="KW-1185">Reference proteome</keyword>
<sequence>MAGAGLFLTIPLCLQVVQGFDAFKTGLRLLPVSAAMPVASTVGSRMGRAGGPRRVARPALAILATLAGTVLWLPATIDPVIDDAQFAAAMVLLGVGTGLLTSQAGFLVTPRLPSARGGGTQPRGSTAPSDAPDATRRARREAAMNRTDRDMPPPRGAEHRAHAHYTGGVYGSMLAASVIVGAGDLGSYPHTELVLLLLFTGVVFWAAHVHAQLFGARLAQRDLDRRTVLHVLRDEWPIVNAAVPPAVAVAASPLLGLGVEGSLWLALAVAVAGQVGWSVAAARRAGASRSVMAVTGSVNLLLGLLIILFKLVLTH</sequence>
<gene>
    <name evidence="3" type="ORF">GCM10017771_68540</name>
</gene>
<feature type="transmembrane region" description="Helical" evidence="2">
    <location>
        <begin position="291"/>
        <end position="313"/>
    </location>
</feature>
<reference evidence="3" key="2">
    <citation type="submission" date="2020-09" db="EMBL/GenBank/DDBJ databases">
        <authorList>
            <person name="Sun Q."/>
            <person name="Zhou Y."/>
        </authorList>
    </citation>
    <scope>NUCLEOTIDE SEQUENCE</scope>
    <source>
        <strain evidence="3">CGMCC 4.7403</strain>
    </source>
</reference>
<evidence type="ECO:0000313" key="4">
    <source>
        <dbReference type="Proteomes" id="UP000603227"/>
    </source>
</evidence>
<feature type="region of interest" description="Disordered" evidence="1">
    <location>
        <begin position="111"/>
        <end position="159"/>
    </location>
</feature>